<accession>A0A6P1DTH1</accession>
<keyword evidence="2 7" id="KW-0812">Transmembrane</keyword>
<dbReference type="EMBL" id="JAAIJR010000007">
    <property type="protein sequence ID" value="NEX19332.1"/>
    <property type="molecule type" value="Genomic_DNA"/>
</dbReference>
<gene>
    <name evidence="9" type="ORF">G3480_03220</name>
</gene>
<reference evidence="9 10" key="2">
    <citation type="submission" date="2020-02" db="EMBL/GenBank/DDBJ databases">
        <title>Genome sequences of Thiorhodococcus mannitoliphagus and Thiorhodococcus minor, purple sulfur photosynthetic bacteria in the gammaproteobacterial family, Chromatiaceae.</title>
        <authorList>
            <person name="Aviles F.A."/>
            <person name="Meyer T.E."/>
            <person name="Kyndt J.A."/>
        </authorList>
    </citation>
    <scope>NUCLEOTIDE SEQUENCE [LARGE SCALE GENOMIC DNA]</scope>
    <source>
        <strain evidence="9 10">DSM 18266</strain>
    </source>
</reference>
<name>A0A6P1DTH1_9GAMM</name>
<evidence type="ECO:0000259" key="8">
    <source>
        <dbReference type="PROSITE" id="PS51781"/>
    </source>
</evidence>
<evidence type="ECO:0000256" key="2">
    <source>
        <dbReference type="ARBA" id="ARBA00022692"/>
    </source>
</evidence>
<keyword evidence="5 7" id="KW-0472">Membrane</keyword>
<evidence type="ECO:0000256" key="1">
    <source>
        <dbReference type="ARBA" id="ARBA00004167"/>
    </source>
</evidence>
<evidence type="ECO:0000256" key="6">
    <source>
        <dbReference type="SAM" id="Coils"/>
    </source>
</evidence>
<evidence type="ECO:0000256" key="4">
    <source>
        <dbReference type="ARBA" id="ARBA00022989"/>
    </source>
</evidence>
<dbReference type="Proteomes" id="UP000471640">
    <property type="component" value="Unassembled WGS sequence"/>
</dbReference>
<dbReference type="GO" id="GO:0016020">
    <property type="term" value="C:membrane"/>
    <property type="evidence" value="ECO:0007669"/>
    <property type="project" value="UniProtKB-SubCell"/>
</dbReference>
<proteinExistence type="predicted"/>
<dbReference type="Pfam" id="PF08239">
    <property type="entry name" value="SH3_3"/>
    <property type="match status" value="1"/>
</dbReference>
<evidence type="ECO:0000313" key="9">
    <source>
        <dbReference type="EMBL" id="NEX19332.1"/>
    </source>
</evidence>
<comment type="caution">
    <text evidence="9">The sequence shown here is derived from an EMBL/GenBank/DDBJ whole genome shotgun (WGS) entry which is preliminary data.</text>
</comment>
<dbReference type="PROSITE" id="PS51781">
    <property type="entry name" value="SH3B"/>
    <property type="match status" value="1"/>
</dbReference>
<feature type="transmembrane region" description="Helical" evidence="7">
    <location>
        <begin position="180"/>
        <end position="201"/>
    </location>
</feature>
<dbReference type="InterPro" id="IPR003646">
    <property type="entry name" value="SH3-like_bac-type"/>
</dbReference>
<feature type="coiled-coil region" evidence="6">
    <location>
        <begin position="103"/>
        <end position="175"/>
    </location>
</feature>
<keyword evidence="6" id="KW-0175">Coiled coil</keyword>
<sequence length="213" mass="23791">MTLMGAASHATASYVSDQLEVTLRAGESVRYKILRMLPSGTPLDVLSTNSESGYARVRADDGVTGYVLEHQLQLEPVARVQVAEMKARLDEFMKEPDSLARQLASLQAEHEALGHRAAKLEKENQALSDELAEIRHASTHVVEITAERERLQDQVSALARERDQVQEENAGLRERTNQRWFLIGSGVMGGGIFLGLILPLLRPRHRKSSWDRL</sequence>
<evidence type="ECO:0000313" key="10">
    <source>
        <dbReference type="Proteomes" id="UP000471640"/>
    </source>
</evidence>
<keyword evidence="4 7" id="KW-1133">Transmembrane helix</keyword>
<dbReference type="NCBIfam" id="TIGR04211">
    <property type="entry name" value="SH3_and_anchor"/>
    <property type="match status" value="1"/>
</dbReference>
<keyword evidence="10" id="KW-1185">Reference proteome</keyword>
<dbReference type="AlphaFoldDB" id="A0A6P1DTH1"/>
<feature type="domain" description="SH3b" evidence="8">
    <location>
        <begin position="10"/>
        <end position="76"/>
    </location>
</feature>
<dbReference type="Gene3D" id="2.30.30.40">
    <property type="entry name" value="SH3 Domains"/>
    <property type="match status" value="1"/>
</dbReference>
<keyword evidence="3" id="KW-0732">Signal</keyword>
<evidence type="ECO:0000256" key="5">
    <source>
        <dbReference type="ARBA" id="ARBA00023136"/>
    </source>
</evidence>
<dbReference type="InterPro" id="IPR016476">
    <property type="entry name" value="SH3_dom_pro"/>
</dbReference>
<organism evidence="9 10">
    <name type="scientific">Thiorhodococcus mannitoliphagus</name>
    <dbReference type="NCBI Taxonomy" id="329406"/>
    <lineage>
        <taxon>Bacteria</taxon>
        <taxon>Pseudomonadati</taxon>
        <taxon>Pseudomonadota</taxon>
        <taxon>Gammaproteobacteria</taxon>
        <taxon>Chromatiales</taxon>
        <taxon>Chromatiaceae</taxon>
        <taxon>Thiorhodococcus</taxon>
    </lineage>
</organism>
<protein>
    <submittedName>
        <fullName evidence="9">TIGR04211 family SH3 domain-containing protein</fullName>
    </submittedName>
</protein>
<reference evidence="10" key="1">
    <citation type="journal article" date="2020" name="Microbiol. Resour. Announc.">
        <title>Draft Genome Sequences of Thiorhodococcus mannitoliphagus and Thiorhodococcus minor, Purple Sulfur Photosynthetic Bacteria in the Gammaproteobacterial Family Chromatiaceae.</title>
        <authorList>
            <person name="Aviles F.A."/>
            <person name="Meyer T.E."/>
            <person name="Kyndt J.A."/>
        </authorList>
    </citation>
    <scope>NUCLEOTIDE SEQUENCE [LARGE SCALE GENOMIC DNA]</scope>
    <source>
        <strain evidence="10">DSM 18266</strain>
    </source>
</reference>
<comment type="subcellular location">
    <subcellularLocation>
        <location evidence="1">Membrane</location>
        <topology evidence="1">Single-pass membrane protein</topology>
    </subcellularLocation>
</comment>
<evidence type="ECO:0000256" key="3">
    <source>
        <dbReference type="ARBA" id="ARBA00022729"/>
    </source>
</evidence>
<evidence type="ECO:0000256" key="7">
    <source>
        <dbReference type="SAM" id="Phobius"/>
    </source>
</evidence>
<dbReference type="SMART" id="SM00287">
    <property type="entry name" value="SH3b"/>
    <property type="match status" value="1"/>
</dbReference>